<dbReference type="Gene3D" id="2.120.10.30">
    <property type="entry name" value="TolB, C-terminal domain"/>
    <property type="match status" value="3"/>
</dbReference>
<sequence length="653" mass="72839">MYGQNNQGPFNFPSTSKAGNDDLKIQTPNVDISPFVGGSYKSTDKGPAYLSPRSYSPQDSPSISPRSSPEMAFSNTTRGHHHHHQLYNHHGLLSSRALQRSRNSFLQSICVIHPSDALMYCRTCRATVCNMCQINNHHSHHLTSELAAASKAAEKQSGRILDEIEGYISIQENMIKNLKSANGYQSGYQAYNPGENNLPNLKRLLCTMIEHGNHLKANRDEMKAMKQLLSKYQEAVLRRAISQLSEVSQKIYDSKGNLQISRNPENLIAVNENAYNEISRIKDEYLAHTRFEQLCLSTFRSIENVDGSIYENGAIGGGRALRVNRRIVLSSKIVKIDQSPSPAPVLIIGDEDDGNSFCRPWGVACDKDGNIIVADRSNNEIKIYDKNGNFIRNFGTRGSSPGQFDRPAGIVVDNRNRIVTKYGDYLLAFGEKGMMNGQFNYPWDVAVNSRCEILVSDTRNHRVQLFTAEGEFLRKFGYETAQHMWRLLDLPRSVSFAPNGEILVSDFNNHHIIVLDDKLRNPRIFGPARRQVPFLRIQGMKVDDAGNVVVADSRNNRIQVLGPDGNLQFVFGNQGNDVGQNGVGQNGVRQNGLRQNGLYQNGVYQNGVRQNGVGQNDVDQNGVNQMDRPAGIAISPDGKIIIVDFGNNRVLVY</sequence>
<dbReference type="SUPFAM" id="SSF57845">
    <property type="entry name" value="B-box zinc-binding domain"/>
    <property type="match status" value="1"/>
</dbReference>
<dbReference type="AlphaFoldDB" id="A0A8J2HLC7"/>
<keyword evidence="2" id="KW-0863">Zinc-finger</keyword>
<dbReference type="PROSITE" id="PS51125">
    <property type="entry name" value="NHL"/>
    <property type="match status" value="4"/>
</dbReference>
<dbReference type="Gene3D" id="3.30.160.60">
    <property type="entry name" value="Classic Zinc Finger"/>
    <property type="match status" value="1"/>
</dbReference>
<dbReference type="GO" id="GO:0008270">
    <property type="term" value="F:zinc ion binding"/>
    <property type="evidence" value="ECO:0007669"/>
    <property type="project" value="UniProtKB-KW"/>
</dbReference>
<feature type="domain" description="B box-type" evidence="5">
    <location>
        <begin position="109"/>
        <end position="146"/>
    </location>
</feature>
<dbReference type="InterPro" id="IPR050952">
    <property type="entry name" value="TRIM-NHL_E3_ligases"/>
</dbReference>
<proteinExistence type="predicted"/>
<evidence type="ECO:0000259" key="5">
    <source>
        <dbReference type="PROSITE" id="PS50119"/>
    </source>
</evidence>
<evidence type="ECO:0000313" key="7">
    <source>
        <dbReference type="Proteomes" id="UP000786811"/>
    </source>
</evidence>
<comment type="caution">
    <text evidence="6">The sequence shown here is derived from an EMBL/GenBank/DDBJ whole genome shotgun (WGS) entry which is preliminary data.</text>
</comment>
<accession>A0A8J2HLC7</accession>
<keyword evidence="2" id="KW-0862">Zinc</keyword>
<protein>
    <submittedName>
        <fullName evidence="6">Similar to trim71: E3 ubiquitin-protein ligase TRIM71 (Xenopus tropicalis)</fullName>
    </submittedName>
</protein>
<gene>
    <name evidence="6" type="ORF">HICCMSTLAB_LOCUS12184</name>
</gene>
<dbReference type="CDD" id="cd19756">
    <property type="entry name" value="Bbox2"/>
    <property type="match status" value="1"/>
</dbReference>
<dbReference type="PROSITE" id="PS50119">
    <property type="entry name" value="ZF_BBOX"/>
    <property type="match status" value="1"/>
</dbReference>
<dbReference type="Pfam" id="PF00643">
    <property type="entry name" value="zf-B_box"/>
    <property type="match status" value="1"/>
</dbReference>
<feature type="repeat" description="NHL" evidence="3">
    <location>
        <begin position="615"/>
        <end position="653"/>
    </location>
</feature>
<name>A0A8J2HLC7_COTCN</name>
<dbReference type="OrthoDB" id="342730at2759"/>
<dbReference type="Proteomes" id="UP000786811">
    <property type="component" value="Unassembled WGS sequence"/>
</dbReference>
<dbReference type="PANTHER" id="PTHR24104">
    <property type="entry name" value="E3 UBIQUITIN-PROTEIN LIGASE NHLRC1-RELATED"/>
    <property type="match status" value="1"/>
</dbReference>
<feature type="repeat" description="NHL" evidence="3">
    <location>
        <begin position="429"/>
        <end position="469"/>
    </location>
</feature>
<dbReference type="InterPro" id="IPR001258">
    <property type="entry name" value="NHL_repeat"/>
</dbReference>
<evidence type="ECO:0000256" key="3">
    <source>
        <dbReference type="PROSITE-ProRule" id="PRU00504"/>
    </source>
</evidence>
<dbReference type="InterPro" id="IPR011042">
    <property type="entry name" value="6-blade_b-propeller_TolB-like"/>
</dbReference>
<dbReference type="SUPFAM" id="SSF101898">
    <property type="entry name" value="NHL repeat"/>
    <property type="match status" value="1"/>
</dbReference>
<dbReference type="GO" id="GO:0043161">
    <property type="term" value="P:proteasome-mediated ubiquitin-dependent protein catabolic process"/>
    <property type="evidence" value="ECO:0007669"/>
    <property type="project" value="TreeGrafter"/>
</dbReference>
<keyword evidence="7" id="KW-1185">Reference proteome</keyword>
<reference evidence="6" key="1">
    <citation type="submission" date="2021-04" db="EMBL/GenBank/DDBJ databases">
        <authorList>
            <person name="Chebbi M.A.C M."/>
        </authorList>
    </citation>
    <scope>NUCLEOTIDE SEQUENCE</scope>
</reference>
<feature type="repeat" description="NHL" evidence="3">
    <location>
        <begin position="533"/>
        <end position="564"/>
    </location>
</feature>
<keyword evidence="1" id="KW-0677">Repeat</keyword>
<organism evidence="6 7">
    <name type="scientific">Cotesia congregata</name>
    <name type="common">Parasitoid wasp</name>
    <name type="synonym">Apanteles congregatus</name>
    <dbReference type="NCBI Taxonomy" id="51543"/>
    <lineage>
        <taxon>Eukaryota</taxon>
        <taxon>Metazoa</taxon>
        <taxon>Ecdysozoa</taxon>
        <taxon>Arthropoda</taxon>
        <taxon>Hexapoda</taxon>
        <taxon>Insecta</taxon>
        <taxon>Pterygota</taxon>
        <taxon>Neoptera</taxon>
        <taxon>Endopterygota</taxon>
        <taxon>Hymenoptera</taxon>
        <taxon>Apocrita</taxon>
        <taxon>Ichneumonoidea</taxon>
        <taxon>Braconidae</taxon>
        <taxon>Microgastrinae</taxon>
        <taxon>Cotesia</taxon>
    </lineage>
</organism>
<dbReference type="GO" id="GO:0000209">
    <property type="term" value="P:protein polyubiquitination"/>
    <property type="evidence" value="ECO:0007669"/>
    <property type="project" value="TreeGrafter"/>
</dbReference>
<dbReference type="InterPro" id="IPR000315">
    <property type="entry name" value="Znf_B-box"/>
</dbReference>
<evidence type="ECO:0000313" key="6">
    <source>
        <dbReference type="EMBL" id="CAG5106286.1"/>
    </source>
</evidence>
<dbReference type="Pfam" id="PF01436">
    <property type="entry name" value="NHL"/>
    <property type="match status" value="5"/>
</dbReference>
<feature type="region of interest" description="Disordered" evidence="4">
    <location>
        <begin position="1"/>
        <end position="86"/>
    </location>
</feature>
<dbReference type="PANTHER" id="PTHR24104:SF48">
    <property type="entry name" value="PROTEIN WECH"/>
    <property type="match status" value="1"/>
</dbReference>
<evidence type="ECO:0000256" key="2">
    <source>
        <dbReference type="PROSITE-ProRule" id="PRU00024"/>
    </source>
</evidence>
<evidence type="ECO:0000256" key="1">
    <source>
        <dbReference type="ARBA" id="ARBA00022737"/>
    </source>
</evidence>
<feature type="repeat" description="NHL" evidence="3">
    <location>
        <begin position="357"/>
        <end position="387"/>
    </location>
</feature>
<dbReference type="GO" id="GO:0061630">
    <property type="term" value="F:ubiquitin protein ligase activity"/>
    <property type="evidence" value="ECO:0007669"/>
    <property type="project" value="TreeGrafter"/>
</dbReference>
<evidence type="ECO:0000256" key="4">
    <source>
        <dbReference type="SAM" id="MobiDB-lite"/>
    </source>
</evidence>
<keyword evidence="2" id="KW-0479">Metal-binding</keyword>
<dbReference type="EMBL" id="CAJNRD030001124">
    <property type="protein sequence ID" value="CAG5106286.1"/>
    <property type="molecule type" value="Genomic_DNA"/>
</dbReference>
<feature type="compositionally biased region" description="Polar residues" evidence="4">
    <location>
        <begin position="53"/>
        <end position="77"/>
    </location>
</feature>
<feature type="compositionally biased region" description="Polar residues" evidence="4">
    <location>
        <begin position="1"/>
        <end position="18"/>
    </location>
</feature>